<dbReference type="Proteomes" id="UP001597282">
    <property type="component" value="Unassembled WGS sequence"/>
</dbReference>
<feature type="transmembrane region" description="Helical" evidence="2">
    <location>
        <begin position="564"/>
        <end position="586"/>
    </location>
</feature>
<gene>
    <name evidence="3" type="ORF">ACFQ4Y_10380</name>
</gene>
<name>A0ABW4C9C0_9BACL</name>
<feature type="region of interest" description="Disordered" evidence="1">
    <location>
        <begin position="41"/>
        <end position="101"/>
    </location>
</feature>
<dbReference type="PANTHER" id="PTHR38434:SF1">
    <property type="entry name" value="BLL2549 PROTEIN"/>
    <property type="match status" value="1"/>
</dbReference>
<keyword evidence="2" id="KW-0472">Membrane</keyword>
<keyword evidence="2" id="KW-1133">Transmembrane helix</keyword>
<feature type="transmembrane region" description="Helical" evidence="2">
    <location>
        <begin position="703"/>
        <end position="723"/>
    </location>
</feature>
<feature type="transmembrane region" description="Helical" evidence="2">
    <location>
        <begin position="173"/>
        <end position="193"/>
    </location>
</feature>
<feature type="transmembrane region" description="Helical" evidence="2">
    <location>
        <begin position="226"/>
        <end position="245"/>
    </location>
</feature>
<proteinExistence type="predicted"/>
<keyword evidence="4" id="KW-1185">Reference proteome</keyword>
<feature type="transmembrane region" description="Helical" evidence="2">
    <location>
        <begin position="276"/>
        <end position="295"/>
    </location>
</feature>
<feature type="transmembrane region" description="Helical" evidence="2">
    <location>
        <begin position="533"/>
        <end position="557"/>
    </location>
</feature>
<dbReference type="RefSeq" id="WP_380165261.1">
    <property type="nucleotide sequence ID" value="NZ_JBHTNU010000009.1"/>
</dbReference>
<dbReference type="InterPro" id="IPR019286">
    <property type="entry name" value="DUF2339_TM"/>
</dbReference>
<feature type="transmembrane region" description="Helical" evidence="2">
    <location>
        <begin position="467"/>
        <end position="484"/>
    </location>
</feature>
<dbReference type="PANTHER" id="PTHR38434">
    <property type="entry name" value="BLL2549 PROTEIN"/>
    <property type="match status" value="1"/>
</dbReference>
<feature type="transmembrane region" description="Helical" evidence="2">
    <location>
        <begin position="6"/>
        <end position="27"/>
    </location>
</feature>
<dbReference type="EMBL" id="JBHTNU010000009">
    <property type="protein sequence ID" value="MFD1427332.1"/>
    <property type="molecule type" value="Genomic_DNA"/>
</dbReference>
<feature type="transmembrane region" description="Helical" evidence="2">
    <location>
        <begin position="430"/>
        <end position="447"/>
    </location>
</feature>
<feature type="transmembrane region" description="Helical" evidence="2">
    <location>
        <begin position="149"/>
        <end position="166"/>
    </location>
</feature>
<evidence type="ECO:0000313" key="4">
    <source>
        <dbReference type="Proteomes" id="UP001597282"/>
    </source>
</evidence>
<feature type="transmembrane region" description="Helical" evidence="2">
    <location>
        <begin position="199"/>
        <end position="217"/>
    </location>
</feature>
<feature type="transmembrane region" description="Helical" evidence="2">
    <location>
        <begin position="729"/>
        <end position="749"/>
    </location>
</feature>
<feature type="transmembrane region" description="Helical" evidence="2">
    <location>
        <begin position="491"/>
        <end position="513"/>
    </location>
</feature>
<keyword evidence="2" id="KW-0812">Transmembrane</keyword>
<feature type="transmembrane region" description="Helical" evidence="2">
    <location>
        <begin position="301"/>
        <end position="321"/>
    </location>
</feature>
<protein>
    <submittedName>
        <fullName evidence="3">DUF2339 domain-containing protein</fullName>
    </submittedName>
</protein>
<feature type="transmembrane region" description="Helical" evidence="2">
    <location>
        <begin position="408"/>
        <end position="423"/>
    </location>
</feature>
<evidence type="ECO:0000256" key="1">
    <source>
        <dbReference type="SAM" id="MobiDB-lite"/>
    </source>
</evidence>
<comment type="caution">
    <text evidence="3">The sequence shown here is derived from an EMBL/GenBank/DDBJ whole genome shotgun (WGS) entry which is preliminary data.</text>
</comment>
<feature type="transmembrane region" description="Helical" evidence="2">
    <location>
        <begin position="598"/>
        <end position="618"/>
    </location>
</feature>
<feature type="transmembrane region" description="Helical" evidence="2">
    <location>
        <begin position="678"/>
        <end position="696"/>
    </location>
</feature>
<feature type="transmembrane region" description="Helical" evidence="2">
    <location>
        <begin position="333"/>
        <end position="351"/>
    </location>
</feature>
<accession>A0ABW4C9C0</accession>
<dbReference type="Pfam" id="PF10101">
    <property type="entry name" value="DUF2339"/>
    <property type="match status" value="1"/>
</dbReference>
<feature type="transmembrane region" description="Helical" evidence="2">
    <location>
        <begin position="117"/>
        <end position="137"/>
    </location>
</feature>
<sequence length="760" mass="85142">MIALLIFLLFFLFLLLIVGTIVLIVLISKVNRLGERLDRLETIPSPPHKPISSPSAPESPPQPQPGERKMPPVVGSTPVTPPPPPKRQTPPLQQETPKKKEDPWLKEGWEWFIGGRLLNRIGALALILGVGFFLKYAFDQNWITESVRVWTGGALGIGLILLGGRFRRKGMTVFAQGLVGAGLAIDYLAVYASFNFYHLVPQLAALFLMSLVTALAFQQALRHDSIAVSLLGWAGGFLTPFLLSTGEMNELGLLSYMALLAAGLLLVSLKKEKWVPLPLLTLIGTYFIWLSVQVFSENTLLLFGFLTLYWGMFLAAEVWFGRDRQVEGRGIRQAAATVHALMYFGGMFLLFHQDQQLAGWISLGVGFVYWLIQWKLPLEKGFATQIQLTALTFAGLAIPLWFSPFPTVALWGLGALALLWQGHRKPSPHLRIFALILYMVAFLRLLFQGEAWMAPVESHLPLWNLRALAFLLLAGAVAGGAFLLRQIRGKAWSIIQGALQTGWVMLLFLWMTIETNDWFRQRLAEQPGSETVLNFTHLMGLAGIWSLYALPLVWVGLKKQMNSLLFSGTGILFLSLMVGGIRGLVYPPLDAYLPLFNLRFLVLGFSAAVLLGVAFQLRHYESNAPWAKKFRVILPLLASLVLFELFTVETRDYFQQAIERLSSGNPEASRSLFNMQQLAISGVWLLYSITLMAVGIRRCVRNLRILAMSLFGLTILKIFIFDLSFLDTLYRIFSFIGLGLILLAVSYIYQRYKDRFSLTG</sequence>
<organism evidence="3 4">
    <name type="scientific">Kroppenstedtia sanguinis</name>
    <dbReference type="NCBI Taxonomy" id="1380684"/>
    <lineage>
        <taxon>Bacteria</taxon>
        <taxon>Bacillati</taxon>
        <taxon>Bacillota</taxon>
        <taxon>Bacilli</taxon>
        <taxon>Bacillales</taxon>
        <taxon>Thermoactinomycetaceae</taxon>
        <taxon>Kroppenstedtia</taxon>
    </lineage>
</organism>
<feature type="transmembrane region" description="Helical" evidence="2">
    <location>
        <begin position="251"/>
        <end position="269"/>
    </location>
</feature>
<feature type="transmembrane region" description="Helical" evidence="2">
    <location>
        <begin position="630"/>
        <end position="648"/>
    </location>
</feature>
<evidence type="ECO:0000256" key="2">
    <source>
        <dbReference type="SAM" id="Phobius"/>
    </source>
</evidence>
<feature type="compositionally biased region" description="Pro residues" evidence="1">
    <location>
        <begin position="79"/>
        <end position="88"/>
    </location>
</feature>
<evidence type="ECO:0000313" key="3">
    <source>
        <dbReference type="EMBL" id="MFD1427332.1"/>
    </source>
</evidence>
<reference evidence="4" key="1">
    <citation type="journal article" date="2019" name="Int. J. Syst. Evol. Microbiol.">
        <title>The Global Catalogue of Microorganisms (GCM) 10K type strain sequencing project: providing services to taxonomists for standard genome sequencing and annotation.</title>
        <authorList>
            <consortium name="The Broad Institute Genomics Platform"/>
            <consortium name="The Broad Institute Genome Sequencing Center for Infectious Disease"/>
            <person name="Wu L."/>
            <person name="Ma J."/>
        </authorList>
    </citation>
    <scope>NUCLEOTIDE SEQUENCE [LARGE SCALE GENOMIC DNA]</scope>
    <source>
        <strain evidence="4">S1</strain>
    </source>
</reference>
<feature type="transmembrane region" description="Helical" evidence="2">
    <location>
        <begin position="357"/>
        <end position="374"/>
    </location>
</feature>